<keyword evidence="6" id="KW-1185">Reference proteome</keyword>
<keyword evidence="3" id="KW-0862">Zinc</keyword>
<feature type="domain" description="CHY-type" evidence="4">
    <location>
        <begin position="7"/>
        <end position="83"/>
    </location>
</feature>
<dbReference type="GO" id="GO:0008270">
    <property type="term" value="F:zinc ion binding"/>
    <property type="evidence" value="ECO:0007669"/>
    <property type="project" value="UniProtKB-KW"/>
</dbReference>
<reference evidence="5 6" key="1">
    <citation type="journal article" date="2015" name="Genome Announc.">
        <title>Expanding the biotechnology potential of lactobacilli through comparative genomics of 213 strains and associated genera.</title>
        <authorList>
            <person name="Sun Z."/>
            <person name="Harris H.M."/>
            <person name="McCann A."/>
            <person name="Guo C."/>
            <person name="Argimon S."/>
            <person name="Zhang W."/>
            <person name="Yang X."/>
            <person name="Jeffery I.B."/>
            <person name="Cooney J.C."/>
            <person name="Kagawa T.F."/>
            <person name="Liu W."/>
            <person name="Song Y."/>
            <person name="Salvetti E."/>
            <person name="Wrobel A."/>
            <person name="Rasinkangas P."/>
            <person name="Parkhill J."/>
            <person name="Rea M.C."/>
            <person name="O'Sullivan O."/>
            <person name="Ritari J."/>
            <person name="Douillard F.P."/>
            <person name="Paul Ross R."/>
            <person name="Yang R."/>
            <person name="Briner A.E."/>
            <person name="Felis G.E."/>
            <person name="de Vos W.M."/>
            <person name="Barrangou R."/>
            <person name="Klaenhammer T.R."/>
            <person name="Caufield P.W."/>
            <person name="Cui Y."/>
            <person name="Zhang H."/>
            <person name="O'Toole P.W."/>
        </authorList>
    </citation>
    <scope>NUCLEOTIDE SEQUENCE [LARGE SCALE GENOMIC DNA]</scope>
    <source>
        <strain evidence="5 6">DSM 23365</strain>
    </source>
</reference>
<evidence type="ECO:0000313" key="6">
    <source>
        <dbReference type="Proteomes" id="UP000051442"/>
    </source>
</evidence>
<proteinExistence type="predicted"/>
<dbReference type="InterPro" id="IPR037274">
    <property type="entry name" value="Znf_CHY_sf"/>
</dbReference>
<dbReference type="RefSeq" id="WP_054732743.1">
    <property type="nucleotide sequence ID" value="NZ_BBAD01000002.1"/>
</dbReference>
<dbReference type="AlphaFoldDB" id="A0A0R2FCP7"/>
<keyword evidence="2" id="KW-0863">Zinc-finger</keyword>
<comment type="caution">
    <text evidence="5">The sequence shown here is derived from an EMBL/GenBank/DDBJ whole genome shotgun (WGS) entry which is preliminary data.</text>
</comment>
<dbReference type="Proteomes" id="UP000051442">
    <property type="component" value="Unassembled WGS sequence"/>
</dbReference>
<sequence>MLIAGRLTDDAGRCRHYHLETDVVGLKCARCQTYFACYQCHDELTDHAFVPSPKTEQVAICGVCGQRMTYAVYAVGHCPACGHGFNPRCAVHAGIYFGD</sequence>
<dbReference type="STRING" id="1423804.FD14_GL002316"/>
<dbReference type="PATRIC" id="fig|1423804.4.peg.2508"/>
<keyword evidence="1" id="KW-0479">Metal-binding</keyword>
<evidence type="ECO:0000313" key="5">
    <source>
        <dbReference type="EMBL" id="KRN26249.1"/>
    </source>
</evidence>
<dbReference type="EMBL" id="AYZM01000038">
    <property type="protein sequence ID" value="KRN26249.1"/>
    <property type="molecule type" value="Genomic_DNA"/>
</dbReference>
<evidence type="ECO:0000256" key="3">
    <source>
        <dbReference type="ARBA" id="ARBA00022833"/>
    </source>
</evidence>
<evidence type="ECO:0000259" key="4">
    <source>
        <dbReference type="PROSITE" id="PS51266"/>
    </source>
</evidence>
<dbReference type="SUPFAM" id="SSF161219">
    <property type="entry name" value="CHY zinc finger-like"/>
    <property type="match status" value="1"/>
</dbReference>
<gene>
    <name evidence="5" type="ORF">FD14_GL002316</name>
</gene>
<dbReference type="InterPro" id="IPR016694">
    <property type="entry name" value="UCP017292"/>
</dbReference>
<evidence type="ECO:0000256" key="1">
    <source>
        <dbReference type="ARBA" id="ARBA00022723"/>
    </source>
</evidence>
<name>A0A0R2FCP7_9LACO</name>
<organism evidence="5 6">
    <name type="scientific">Secundilactobacillus similis DSM 23365 = JCM 2765</name>
    <dbReference type="NCBI Taxonomy" id="1423804"/>
    <lineage>
        <taxon>Bacteria</taxon>
        <taxon>Bacillati</taxon>
        <taxon>Bacillota</taxon>
        <taxon>Bacilli</taxon>
        <taxon>Lactobacillales</taxon>
        <taxon>Lactobacillaceae</taxon>
        <taxon>Secundilactobacillus</taxon>
    </lineage>
</organism>
<dbReference type="PROSITE" id="PS51266">
    <property type="entry name" value="ZF_CHY"/>
    <property type="match status" value="1"/>
</dbReference>
<protein>
    <recommendedName>
        <fullName evidence="4">CHY-type domain-containing protein</fullName>
    </recommendedName>
</protein>
<dbReference type="PIRSF" id="PIRSF017292">
    <property type="entry name" value="UCP017292_Znf_CHY"/>
    <property type="match status" value="1"/>
</dbReference>
<dbReference type="Pfam" id="PF05495">
    <property type="entry name" value="zf-CHY"/>
    <property type="match status" value="1"/>
</dbReference>
<accession>A0A0R2FCP7</accession>
<dbReference type="InterPro" id="IPR008913">
    <property type="entry name" value="Znf_CHY"/>
</dbReference>
<evidence type="ECO:0000256" key="2">
    <source>
        <dbReference type="ARBA" id="ARBA00022771"/>
    </source>
</evidence>